<sequence>MKASLIIAVFLISPSCALTPLLMSDIPEHILEITKSHMSLSQLYQYPFQSPSLCQQIRLQACQYEFNAYLGIPTDADWRDPLTFQQELINQYMKGPDGLVKVCRANSHMFRCLGNTYWACYNPLYLVGRNFGVDKSFLFSSEMLRIWFQCTGGMEQSINQWGCIGQAYNSSMDAINSCRTAFNATISSDPSYNAFC</sequence>
<evidence type="ECO:0000256" key="1">
    <source>
        <dbReference type="SAM" id="SignalP"/>
    </source>
</evidence>
<keyword evidence="1" id="KW-0732">Signal</keyword>
<feature type="signal peptide" evidence="1">
    <location>
        <begin position="1"/>
        <end position="17"/>
    </location>
</feature>
<evidence type="ECO:0000313" key="3">
    <source>
        <dbReference type="WBParaSite" id="PSAMB.scaffold1186size34750.g11489.t1"/>
    </source>
</evidence>
<protein>
    <submittedName>
        <fullName evidence="3">Uncharacterized protein</fullName>
    </submittedName>
</protein>
<name>A0A914URS5_9BILA</name>
<dbReference type="WBParaSite" id="PSAMB.scaffold1186size34750.g11489.t1">
    <property type="protein sequence ID" value="PSAMB.scaffold1186size34750.g11489.t1"/>
    <property type="gene ID" value="PSAMB.scaffold1186size34750.g11489"/>
</dbReference>
<dbReference type="PANTHER" id="PTHR34311">
    <property type="entry name" value="PROTEIN CBG21698-RELATED"/>
    <property type="match status" value="1"/>
</dbReference>
<dbReference type="AlphaFoldDB" id="A0A914URS5"/>
<proteinExistence type="predicted"/>
<accession>A0A914URS5</accession>
<dbReference type="Proteomes" id="UP000887566">
    <property type="component" value="Unplaced"/>
</dbReference>
<evidence type="ECO:0000313" key="2">
    <source>
        <dbReference type="Proteomes" id="UP000887566"/>
    </source>
</evidence>
<keyword evidence="2" id="KW-1185">Reference proteome</keyword>
<feature type="chain" id="PRO_5037702444" evidence="1">
    <location>
        <begin position="18"/>
        <end position="196"/>
    </location>
</feature>
<reference evidence="3" key="1">
    <citation type="submission" date="2022-11" db="UniProtKB">
        <authorList>
            <consortium name="WormBaseParasite"/>
        </authorList>
    </citation>
    <scope>IDENTIFICATION</scope>
</reference>
<organism evidence="2 3">
    <name type="scientific">Plectus sambesii</name>
    <dbReference type="NCBI Taxonomy" id="2011161"/>
    <lineage>
        <taxon>Eukaryota</taxon>
        <taxon>Metazoa</taxon>
        <taxon>Ecdysozoa</taxon>
        <taxon>Nematoda</taxon>
        <taxon>Chromadorea</taxon>
        <taxon>Plectida</taxon>
        <taxon>Plectina</taxon>
        <taxon>Plectoidea</taxon>
        <taxon>Plectidae</taxon>
        <taxon>Plectus</taxon>
    </lineage>
</organism>